<keyword evidence="3" id="KW-1133">Transmembrane helix</keyword>
<sequence length="271" mass="28932">MMAAATTTAHHIIIITPFVLLIAAITVASSSLSPSSSSAAEYHRPSRNGDVAAAMGEMQKANYFAFVMLINMAPPDLFQGNVTLLMPNDRALSRSEIMPDSNVVSFLLRHSIPSSLLFDHLRHVPTGSFIPSSKPDSMLRVTNYGRRQFFLNNSRIVNPNVCTTTAASSITCHGIDGVLQAGGPANPTPPPFPPPPRAPRVAALPSAAPSEPAPPITAKDNNNPPPPSSLTPPPADSIKINSAQRLGYPSIIMGGGRMVDMIWFVLFMFLL</sequence>
<feature type="compositionally biased region" description="Pro residues" evidence="2">
    <location>
        <begin position="223"/>
        <end position="235"/>
    </location>
</feature>
<evidence type="ECO:0000313" key="6">
    <source>
        <dbReference type="EMBL" id="RAL46934.1"/>
    </source>
</evidence>
<feature type="signal peptide" evidence="4">
    <location>
        <begin position="1"/>
        <end position="30"/>
    </location>
</feature>
<feature type="chain" id="PRO_5016235448" description="FAS1 domain-containing protein" evidence="4">
    <location>
        <begin position="31"/>
        <end position="271"/>
    </location>
</feature>
<reference evidence="6 7" key="1">
    <citation type="submission" date="2018-06" db="EMBL/GenBank/DDBJ databases">
        <title>The Genome of Cuscuta australis (Dodder) Provides Insight into the Evolution of Plant Parasitism.</title>
        <authorList>
            <person name="Liu H."/>
        </authorList>
    </citation>
    <scope>NUCLEOTIDE SEQUENCE [LARGE SCALE GENOMIC DNA]</scope>
    <source>
        <strain evidence="7">cv. Yunnan</strain>
        <tissue evidence="6">Vines</tissue>
    </source>
</reference>
<dbReference type="InterPro" id="IPR000782">
    <property type="entry name" value="FAS1_domain"/>
</dbReference>
<dbReference type="InterPro" id="IPR036378">
    <property type="entry name" value="FAS1_dom_sf"/>
</dbReference>
<dbReference type="SMART" id="SM00554">
    <property type="entry name" value="FAS1"/>
    <property type="match status" value="1"/>
</dbReference>
<name>A0A328DMV4_9ASTE</name>
<dbReference type="InterPro" id="IPR053339">
    <property type="entry name" value="FAS1_domain_protein"/>
</dbReference>
<keyword evidence="3" id="KW-0812">Transmembrane</keyword>
<dbReference type="Gene3D" id="2.30.180.10">
    <property type="entry name" value="FAS1 domain"/>
    <property type="match status" value="1"/>
</dbReference>
<proteinExistence type="inferred from homology"/>
<keyword evidence="7" id="KW-1185">Reference proteome</keyword>
<feature type="transmembrane region" description="Helical" evidence="3">
    <location>
        <begin position="246"/>
        <end position="270"/>
    </location>
</feature>
<feature type="transmembrane region" description="Helical" evidence="3">
    <location>
        <begin position="63"/>
        <end position="85"/>
    </location>
</feature>
<keyword evidence="3" id="KW-0472">Membrane</keyword>
<evidence type="ECO:0000259" key="5">
    <source>
        <dbReference type="PROSITE" id="PS50213"/>
    </source>
</evidence>
<dbReference type="PANTHER" id="PTHR36069:SF1">
    <property type="entry name" value="EXPRESSED PROTEIN"/>
    <property type="match status" value="1"/>
</dbReference>
<accession>A0A328DMV4</accession>
<comment type="caution">
    <text evidence="6">The sequence shown here is derived from an EMBL/GenBank/DDBJ whole genome shotgun (WGS) entry which is preliminary data.</text>
</comment>
<gene>
    <name evidence="6" type="ORF">DM860_016568</name>
</gene>
<dbReference type="AlphaFoldDB" id="A0A328DMV4"/>
<evidence type="ECO:0000256" key="1">
    <source>
        <dbReference type="ARBA" id="ARBA00007843"/>
    </source>
</evidence>
<comment type="similarity">
    <text evidence="1">Belongs to the fasciclin-like AGP family.</text>
</comment>
<dbReference type="PROSITE" id="PS50213">
    <property type="entry name" value="FAS1"/>
    <property type="match status" value="1"/>
</dbReference>
<keyword evidence="4" id="KW-0732">Signal</keyword>
<organism evidence="6 7">
    <name type="scientific">Cuscuta australis</name>
    <dbReference type="NCBI Taxonomy" id="267555"/>
    <lineage>
        <taxon>Eukaryota</taxon>
        <taxon>Viridiplantae</taxon>
        <taxon>Streptophyta</taxon>
        <taxon>Embryophyta</taxon>
        <taxon>Tracheophyta</taxon>
        <taxon>Spermatophyta</taxon>
        <taxon>Magnoliopsida</taxon>
        <taxon>eudicotyledons</taxon>
        <taxon>Gunneridae</taxon>
        <taxon>Pentapetalae</taxon>
        <taxon>asterids</taxon>
        <taxon>lamiids</taxon>
        <taxon>Solanales</taxon>
        <taxon>Convolvulaceae</taxon>
        <taxon>Cuscuteae</taxon>
        <taxon>Cuscuta</taxon>
        <taxon>Cuscuta subgen. Grammica</taxon>
        <taxon>Cuscuta sect. Cleistogrammica</taxon>
    </lineage>
</organism>
<feature type="domain" description="FAS1" evidence="5">
    <location>
        <begin position="48"/>
        <end position="179"/>
    </location>
</feature>
<feature type="compositionally biased region" description="Low complexity" evidence="2">
    <location>
        <begin position="199"/>
        <end position="210"/>
    </location>
</feature>
<dbReference type="Pfam" id="PF02469">
    <property type="entry name" value="Fasciclin"/>
    <property type="match status" value="1"/>
</dbReference>
<dbReference type="PANTHER" id="PTHR36069">
    <property type="entry name" value="EXPRESSED PROTEIN-RELATED"/>
    <property type="match status" value="1"/>
</dbReference>
<evidence type="ECO:0000313" key="7">
    <source>
        <dbReference type="Proteomes" id="UP000249390"/>
    </source>
</evidence>
<feature type="compositionally biased region" description="Pro residues" evidence="2">
    <location>
        <begin position="186"/>
        <end position="198"/>
    </location>
</feature>
<protein>
    <recommendedName>
        <fullName evidence="5">FAS1 domain-containing protein</fullName>
    </recommendedName>
</protein>
<feature type="region of interest" description="Disordered" evidence="2">
    <location>
        <begin position="181"/>
        <end position="238"/>
    </location>
</feature>
<evidence type="ECO:0000256" key="4">
    <source>
        <dbReference type="SAM" id="SignalP"/>
    </source>
</evidence>
<dbReference type="EMBL" id="NQVE01000121">
    <property type="protein sequence ID" value="RAL46934.1"/>
    <property type="molecule type" value="Genomic_DNA"/>
</dbReference>
<evidence type="ECO:0000256" key="3">
    <source>
        <dbReference type="SAM" id="Phobius"/>
    </source>
</evidence>
<dbReference type="SUPFAM" id="SSF82153">
    <property type="entry name" value="FAS1 domain"/>
    <property type="match status" value="1"/>
</dbReference>
<dbReference type="Proteomes" id="UP000249390">
    <property type="component" value="Unassembled WGS sequence"/>
</dbReference>
<evidence type="ECO:0000256" key="2">
    <source>
        <dbReference type="SAM" id="MobiDB-lite"/>
    </source>
</evidence>